<keyword evidence="2" id="KW-1185">Reference proteome</keyword>
<proteinExistence type="predicted"/>
<sequence length="98" mass="11146" precursor="true">MFYHSTWHTLRLVVNLQHGEATMNDKPAKLGMKAAPQVARVIQPAWWVDEAREIHIRKIHPIRGQIRCSSVVASRQSKQATALKPPQSQIVLTKELIC</sequence>
<evidence type="ECO:0000313" key="2">
    <source>
        <dbReference type="Proteomes" id="UP000003688"/>
    </source>
</evidence>
<organism evidence="1 2">
    <name type="scientific">Pedosphaera parvula (strain Ellin514)</name>
    <dbReference type="NCBI Taxonomy" id="320771"/>
    <lineage>
        <taxon>Bacteria</taxon>
        <taxon>Pseudomonadati</taxon>
        <taxon>Verrucomicrobiota</taxon>
        <taxon>Pedosphaerae</taxon>
        <taxon>Pedosphaerales</taxon>
        <taxon>Pedosphaeraceae</taxon>
        <taxon>Pedosphaera</taxon>
    </lineage>
</organism>
<comment type="caution">
    <text evidence="1">The sequence shown here is derived from an EMBL/GenBank/DDBJ whole genome shotgun (WGS) entry which is preliminary data.</text>
</comment>
<protein>
    <submittedName>
        <fullName evidence="1">Uncharacterized protein</fullName>
    </submittedName>
</protein>
<dbReference type="EMBL" id="ABOX02000019">
    <property type="protein sequence ID" value="EEF60190.1"/>
    <property type="molecule type" value="Genomic_DNA"/>
</dbReference>
<dbReference type="Proteomes" id="UP000003688">
    <property type="component" value="Unassembled WGS sequence"/>
</dbReference>
<evidence type="ECO:0000313" key="1">
    <source>
        <dbReference type="EMBL" id="EEF60190.1"/>
    </source>
</evidence>
<name>B9XIW3_PEDPL</name>
<dbReference type="STRING" id="320771.Cflav_PD3249"/>
<accession>B9XIW3</accession>
<reference evidence="1 2" key="1">
    <citation type="journal article" date="2011" name="J. Bacteriol.">
        <title>Genome sequence of 'Pedosphaera parvula' Ellin514, an aerobic Verrucomicrobial isolate from pasture soil.</title>
        <authorList>
            <person name="Kant R."/>
            <person name="van Passel M.W."/>
            <person name="Sangwan P."/>
            <person name="Palva A."/>
            <person name="Lucas S."/>
            <person name="Copeland A."/>
            <person name="Lapidus A."/>
            <person name="Glavina Del Rio T."/>
            <person name="Dalin E."/>
            <person name="Tice H."/>
            <person name="Bruce D."/>
            <person name="Goodwin L."/>
            <person name="Pitluck S."/>
            <person name="Chertkov O."/>
            <person name="Larimer F.W."/>
            <person name="Land M.L."/>
            <person name="Hauser L."/>
            <person name="Brettin T.S."/>
            <person name="Detter J.C."/>
            <person name="Han S."/>
            <person name="de Vos W.M."/>
            <person name="Janssen P.H."/>
            <person name="Smidt H."/>
        </authorList>
    </citation>
    <scope>NUCLEOTIDE SEQUENCE [LARGE SCALE GENOMIC DNA]</scope>
    <source>
        <strain evidence="1 2">Ellin514</strain>
    </source>
</reference>
<dbReference type="AlphaFoldDB" id="B9XIW3"/>
<gene>
    <name evidence="1" type="ORF">Cflav_PD3249</name>
</gene>